<protein>
    <submittedName>
        <fullName evidence="1">Uncharacterized protein</fullName>
    </submittedName>
</protein>
<name>A0A449ARN8_9BACT</name>
<dbReference type="Proteomes" id="UP000290495">
    <property type="component" value="Chromosome"/>
</dbReference>
<sequence length="171" mass="20425">MGTRVHAKCIKCEREYDYLFGSNNEYDLYNTFLEIYEDKQVNLFDKNIFFETYKELLKEHNNEGINVDEILEYNYSRIMSFFLPDEVELLKTNIFHSHDLRIHTVYNSDLEPASRVMLYIPFLKVNFLDGSEYTRKYTKNARFVEFSEDQRFLSCAFCGTLTAAFQSEQEV</sequence>
<dbReference type="AlphaFoldDB" id="A0A449ARN8"/>
<proteinExistence type="predicted"/>
<dbReference type="EMBL" id="LR215010">
    <property type="protein sequence ID" value="VEU69198.1"/>
    <property type="molecule type" value="Genomic_DNA"/>
</dbReference>
<reference evidence="1 2" key="1">
    <citation type="submission" date="2019-01" db="EMBL/GenBank/DDBJ databases">
        <authorList>
            <consortium name="Pathogen Informatics"/>
        </authorList>
    </citation>
    <scope>NUCLEOTIDE SEQUENCE [LARGE SCALE GENOMIC DNA]</scope>
    <source>
        <strain evidence="1 2">NCTC10146</strain>
    </source>
</reference>
<accession>A0A449ARN8</accession>
<evidence type="ECO:0000313" key="1">
    <source>
        <dbReference type="EMBL" id="VEU69198.1"/>
    </source>
</evidence>
<evidence type="ECO:0000313" key="2">
    <source>
        <dbReference type="Proteomes" id="UP000290495"/>
    </source>
</evidence>
<dbReference type="RefSeq" id="WP_004795149.1">
    <property type="nucleotide sequence ID" value="NZ_LR215010.1"/>
</dbReference>
<gene>
    <name evidence="1" type="ORF">NCTC10146_00686</name>
</gene>
<organism evidence="1 2">
    <name type="scientific">Mycoplasmopsis canis</name>
    <dbReference type="NCBI Taxonomy" id="29555"/>
    <lineage>
        <taxon>Bacteria</taxon>
        <taxon>Bacillati</taxon>
        <taxon>Mycoplasmatota</taxon>
        <taxon>Mycoplasmoidales</taxon>
        <taxon>Metamycoplasmataceae</taxon>
        <taxon>Mycoplasmopsis</taxon>
    </lineage>
</organism>